<name>A0AAN8PMQ6_POLSC</name>
<evidence type="ECO:0000256" key="1">
    <source>
        <dbReference type="SAM" id="Phobius"/>
    </source>
</evidence>
<dbReference type="PANTHER" id="PTHR46980:SF2">
    <property type="entry name" value="TRICALBIN-1-RELATED"/>
    <property type="match status" value="1"/>
</dbReference>
<dbReference type="SUPFAM" id="SSF49562">
    <property type="entry name" value="C2 domain (Calcium/lipid-binding domain, CaLB)"/>
    <property type="match status" value="1"/>
</dbReference>
<keyword evidence="1" id="KW-1133">Transmembrane helix</keyword>
<dbReference type="Proteomes" id="UP001372834">
    <property type="component" value="Unassembled WGS sequence"/>
</dbReference>
<feature type="transmembrane region" description="Helical" evidence="1">
    <location>
        <begin position="72"/>
        <end position="94"/>
    </location>
</feature>
<dbReference type="PANTHER" id="PTHR46980">
    <property type="entry name" value="TRICALBIN-1-RELATED"/>
    <property type="match status" value="1"/>
</dbReference>
<dbReference type="InterPro" id="IPR035892">
    <property type="entry name" value="C2_domain_sf"/>
</dbReference>
<dbReference type="InterPro" id="IPR052455">
    <property type="entry name" value="Tricalbin_domain"/>
</dbReference>
<reference evidence="2 3" key="1">
    <citation type="submission" date="2023-10" db="EMBL/GenBank/DDBJ databases">
        <title>Genomes of two closely related lineages of the louse Polyplax serrata with different host specificities.</title>
        <authorList>
            <person name="Martinu J."/>
            <person name="Tarabai H."/>
            <person name="Stefka J."/>
            <person name="Hypsa V."/>
        </authorList>
    </citation>
    <scope>NUCLEOTIDE SEQUENCE [LARGE SCALE GENOMIC DNA]</scope>
    <source>
        <strain evidence="2">HR10_N</strain>
    </source>
</reference>
<gene>
    <name evidence="2" type="ORF">RUM43_007761</name>
</gene>
<dbReference type="AlphaFoldDB" id="A0AAN8PMQ6"/>
<dbReference type="EMBL" id="JAWJWE010000003">
    <property type="protein sequence ID" value="KAK6639488.1"/>
    <property type="molecule type" value="Genomic_DNA"/>
</dbReference>
<feature type="transmembrane region" description="Helical" evidence="1">
    <location>
        <begin position="6"/>
        <end position="24"/>
    </location>
</feature>
<proteinExistence type="predicted"/>
<keyword evidence="1" id="KW-0812">Transmembrane</keyword>
<protein>
    <submittedName>
        <fullName evidence="2">Uncharacterized protein</fullName>
    </submittedName>
</protein>
<keyword evidence="1" id="KW-0472">Membrane</keyword>
<accession>A0AAN8PMQ6</accession>
<organism evidence="2 3">
    <name type="scientific">Polyplax serrata</name>
    <name type="common">Common mouse louse</name>
    <dbReference type="NCBI Taxonomy" id="468196"/>
    <lineage>
        <taxon>Eukaryota</taxon>
        <taxon>Metazoa</taxon>
        <taxon>Ecdysozoa</taxon>
        <taxon>Arthropoda</taxon>
        <taxon>Hexapoda</taxon>
        <taxon>Insecta</taxon>
        <taxon>Pterygota</taxon>
        <taxon>Neoptera</taxon>
        <taxon>Paraneoptera</taxon>
        <taxon>Psocodea</taxon>
        <taxon>Troctomorpha</taxon>
        <taxon>Phthiraptera</taxon>
        <taxon>Anoplura</taxon>
        <taxon>Polyplacidae</taxon>
        <taxon>Polyplax</taxon>
    </lineage>
</organism>
<evidence type="ECO:0000313" key="2">
    <source>
        <dbReference type="EMBL" id="KAK6639488.1"/>
    </source>
</evidence>
<evidence type="ECO:0000313" key="3">
    <source>
        <dbReference type="Proteomes" id="UP001372834"/>
    </source>
</evidence>
<sequence>MNDRRYIGQHLQLVSILYFLYMTIRKGEQTQSEIIRNIGMHLGSLGVDEWLLIIVNVTIFCGWIIGACGLSVAWLVLLIAVTIAIWFSNLIHAVESAKNDEIMRVRRRKALCKDETAEWLNFLFNRCGRNSCFASGSQYQIALVMDLYLNSEEFRLVLRTRLFGKGVGMHLDVAMEKLNVCGKLEVLLTVDMEASFPHVTEVSVMFIEKPEVWFSIRMLKALQMMEVPVLKTWIHSVFMDALETALVRSRKVAYQCPGNGDSNWIVFKMGNQYYKSTLLSQNWNDTPSFLVESLQTDKLVIKIKSKRLVSTVTIAQYEIFLNDYNLDNAHSVETLLQKKSTKGSNIPTIKVRLEYTPVPPVSLDQPQLLNLNACYQDINTDDEK</sequence>
<feature type="transmembrane region" description="Helical" evidence="1">
    <location>
        <begin position="45"/>
        <end position="66"/>
    </location>
</feature>
<comment type="caution">
    <text evidence="2">The sequence shown here is derived from an EMBL/GenBank/DDBJ whole genome shotgun (WGS) entry which is preliminary data.</text>
</comment>
<dbReference type="CDD" id="cd21669">
    <property type="entry name" value="SMP_SF"/>
    <property type="match status" value="1"/>
</dbReference>